<dbReference type="CDD" id="cd07043">
    <property type="entry name" value="STAS_anti-anti-sigma_factors"/>
    <property type="match status" value="1"/>
</dbReference>
<dbReference type="Proteomes" id="UP001595765">
    <property type="component" value="Unassembled WGS sequence"/>
</dbReference>
<dbReference type="Pfam" id="PF13466">
    <property type="entry name" value="STAS_2"/>
    <property type="match status" value="1"/>
</dbReference>
<protein>
    <submittedName>
        <fullName evidence="3">STAS domain-containing protein</fullName>
    </submittedName>
</protein>
<evidence type="ECO:0000259" key="2">
    <source>
        <dbReference type="PROSITE" id="PS50801"/>
    </source>
</evidence>
<feature type="domain" description="STAS" evidence="2">
    <location>
        <begin position="23"/>
        <end position="124"/>
    </location>
</feature>
<reference evidence="4" key="1">
    <citation type="journal article" date="2019" name="Int. J. Syst. Evol. Microbiol.">
        <title>The Global Catalogue of Microorganisms (GCM) 10K type strain sequencing project: providing services to taxonomists for standard genome sequencing and annotation.</title>
        <authorList>
            <consortium name="The Broad Institute Genomics Platform"/>
            <consortium name="The Broad Institute Genome Sequencing Center for Infectious Disease"/>
            <person name="Wu L."/>
            <person name="Ma J."/>
        </authorList>
    </citation>
    <scope>NUCLEOTIDE SEQUENCE [LARGE SCALE GENOMIC DNA]</scope>
    <source>
        <strain evidence="4">CGMCC 4.7237</strain>
    </source>
</reference>
<feature type="compositionally biased region" description="Basic and acidic residues" evidence="1">
    <location>
        <begin position="119"/>
        <end position="137"/>
    </location>
</feature>
<feature type="region of interest" description="Disordered" evidence="1">
    <location>
        <begin position="112"/>
        <end position="144"/>
    </location>
</feature>
<comment type="caution">
    <text evidence="3">The sequence shown here is derived from an EMBL/GenBank/DDBJ whole genome shotgun (WGS) entry which is preliminary data.</text>
</comment>
<dbReference type="Gene3D" id="3.30.750.24">
    <property type="entry name" value="STAS domain"/>
    <property type="match status" value="1"/>
</dbReference>
<proteinExistence type="predicted"/>
<dbReference type="PROSITE" id="PS50801">
    <property type="entry name" value="STAS"/>
    <property type="match status" value="1"/>
</dbReference>
<evidence type="ECO:0000313" key="3">
    <source>
        <dbReference type="EMBL" id="MFC4031107.1"/>
    </source>
</evidence>
<dbReference type="InterPro" id="IPR036513">
    <property type="entry name" value="STAS_dom_sf"/>
</dbReference>
<gene>
    <name evidence="3" type="ORF">ACFO3J_06435</name>
</gene>
<sequence>MTTHPIDQLTLTTVAVDAYTLSIHLDGDLDYDSAGALPAAVDAALAAHPACRDLRLDCGRLGDCDSMGLSELLAVHRRTDAAGVRLHLDDRPRTLERLLELTGVEEFLTADPAAAGVDAADRSDERDDTAQRQDRRPSAGPPNG</sequence>
<keyword evidence="4" id="KW-1185">Reference proteome</keyword>
<dbReference type="RefSeq" id="WP_386426985.1">
    <property type="nucleotide sequence ID" value="NZ_JBHSBB010000007.1"/>
</dbReference>
<dbReference type="SUPFAM" id="SSF52091">
    <property type="entry name" value="SpoIIaa-like"/>
    <property type="match status" value="1"/>
</dbReference>
<evidence type="ECO:0000256" key="1">
    <source>
        <dbReference type="SAM" id="MobiDB-lite"/>
    </source>
</evidence>
<accession>A0ABV8HJB7</accession>
<name>A0ABV8HJB7_9ACTN</name>
<dbReference type="InterPro" id="IPR002645">
    <property type="entry name" value="STAS_dom"/>
</dbReference>
<dbReference type="EMBL" id="JBHSBB010000007">
    <property type="protein sequence ID" value="MFC4031107.1"/>
    <property type="molecule type" value="Genomic_DNA"/>
</dbReference>
<dbReference type="InterPro" id="IPR058548">
    <property type="entry name" value="MlaB-like_STAS"/>
</dbReference>
<evidence type="ECO:0000313" key="4">
    <source>
        <dbReference type="Proteomes" id="UP001595765"/>
    </source>
</evidence>
<organism evidence="3 4">
    <name type="scientific">Streptomyces polygonati</name>
    <dbReference type="NCBI Taxonomy" id="1617087"/>
    <lineage>
        <taxon>Bacteria</taxon>
        <taxon>Bacillati</taxon>
        <taxon>Actinomycetota</taxon>
        <taxon>Actinomycetes</taxon>
        <taxon>Kitasatosporales</taxon>
        <taxon>Streptomycetaceae</taxon>
        <taxon>Streptomyces</taxon>
    </lineage>
</organism>